<keyword evidence="1" id="KW-1133">Transmembrane helix</keyword>
<dbReference type="GO" id="GO:0016874">
    <property type="term" value="F:ligase activity"/>
    <property type="evidence" value="ECO:0007669"/>
    <property type="project" value="UniProtKB-KW"/>
</dbReference>
<accession>A0AAX6FTU7</accession>
<name>A0AAX6FTU7_IRIPA</name>
<reference evidence="2" key="1">
    <citation type="journal article" date="2023" name="GigaByte">
        <title>Genome assembly of the bearded iris, Iris pallida Lam.</title>
        <authorList>
            <person name="Bruccoleri R.E."/>
            <person name="Oakeley E.J."/>
            <person name="Faust A.M.E."/>
            <person name="Altorfer M."/>
            <person name="Dessus-Babus S."/>
            <person name="Burckhardt D."/>
            <person name="Oertli M."/>
            <person name="Naumann U."/>
            <person name="Petersen F."/>
            <person name="Wong J."/>
        </authorList>
    </citation>
    <scope>NUCLEOTIDE SEQUENCE</scope>
    <source>
        <strain evidence="2">GSM-AAB239-AS_SAM_17_03QT</strain>
    </source>
</reference>
<evidence type="ECO:0000313" key="4">
    <source>
        <dbReference type="Proteomes" id="UP001140949"/>
    </source>
</evidence>
<reference evidence="2" key="2">
    <citation type="submission" date="2023-04" db="EMBL/GenBank/DDBJ databases">
        <authorList>
            <person name="Bruccoleri R.E."/>
            <person name="Oakeley E.J."/>
            <person name="Faust A.-M."/>
            <person name="Dessus-Babus S."/>
            <person name="Altorfer M."/>
            <person name="Burckhardt D."/>
            <person name="Oertli M."/>
            <person name="Naumann U."/>
            <person name="Petersen F."/>
            <person name="Wong J."/>
        </authorList>
    </citation>
    <scope>NUCLEOTIDE SEQUENCE</scope>
    <source>
        <strain evidence="2">GSM-AAB239-AS_SAM_17_03QT</strain>
        <tissue evidence="2">Leaf</tissue>
    </source>
</reference>
<gene>
    <name evidence="3" type="ORF">M6B38_331335</name>
    <name evidence="2" type="ORF">M6B38_402990</name>
</gene>
<keyword evidence="4" id="KW-1185">Reference proteome</keyword>
<protein>
    <submittedName>
        <fullName evidence="2">4-coumarate--CoA ligase-like 1</fullName>
    </submittedName>
</protein>
<keyword evidence="1" id="KW-0812">Transmembrane</keyword>
<comment type="caution">
    <text evidence="2">The sequence shown here is derived from an EMBL/GenBank/DDBJ whole genome shotgun (WGS) entry which is preliminary data.</text>
</comment>
<dbReference type="EMBL" id="JANAVB010026197">
    <property type="protein sequence ID" value="KAJ6819468.1"/>
    <property type="molecule type" value="Genomic_DNA"/>
</dbReference>
<feature type="transmembrane region" description="Helical" evidence="1">
    <location>
        <begin position="12"/>
        <end position="29"/>
    </location>
</feature>
<keyword evidence="1" id="KW-0472">Membrane</keyword>
<evidence type="ECO:0000256" key="1">
    <source>
        <dbReference type="SAM" id="Phobius"/>
    </source>
</evidence>
<proteinExistence type="predicted"/>
<keyword evidence="2" id="KW-0436">Ligase</keyword>
<evidence type="ECO:0000313" key="3">
    <source>
        <dbReference type="EMBL" id="KAJ6835580.1"/>
    </source>
</evidence>
<organism evidence="2 4">
    <name type="scientific">Iris pallida</name>
    <name type="common">Sweet iris</name>
    <dbReference type="NCBI Taxonomy" id="29817"/>
    <lineage>
        <taxon>Eukaryota</taxon>
        <taxon>Viridiplantae</taxon>
        <taxon>Streptophyta</taxon>
        <taxon>Embryophyta</taxon>
        <taxon>Tracheophyta</taxon>
        <taxon>Spermatophyta</taxon>
        <taxon>Magnoliopsida</taxon>
        <taxon>Liliopsida</taxon>
        <taxon>Asparagales</taxon>
        <taxon>Iridaceae</taxon>
        <taxon>Iridoideae</taxon>
        <taxon>Irideae</taxon>
        <taxon>Iris</taxon>
    </lineage>
</organism>
<dbReference type="AlphaFoldDB" id="A0AAX6FTU7"/>
<evidence type="ECO:0000313" key="2">
    <source>
        <dbReference type="EMBL" id="KAJ6819468.1"/>
    </source>
</evidence>
<sequence length="30" mass="3512">MFTLSALKFHSLSLLQFFLSSLLLFSFYLP</sequence>
<dbReference type="Proteomes" id="UP001140949">
    <property type="component" value="Unassembled WGS sequence"/>
</dbReference>
<dbReference type="EMBL" id="JANAVB010013395">
    <property type="protein sequence ID" value="KAJ6835580.1"/>
    <property type="molecule type" value="Genomic_DNA"/>
</dbReference>